<protein>
    <submittedName>
        <fullName evidence="2">Uncharacterized protein</fullName>
    </submittedName>
</protein>
<dbReference type="OrthoDB" id="3255924at2759"/>
<feature type="compositionally biased region" description="Low complexity" evidence="1">
    <location>
        <begin position="205"/>
        <end position="216"/>
    </location>
</feature>
<feature type="compositionally biased region" description="Acidic residues" evidence="1">
    <location>
        <begin position="223"/>
        <end position="234"/>
    </location>
</feature>
<keyword evidence="3" id="KW-1185">Reference proteome</keyword>
<reference evidence="2 3" key="1">
    <citation type="journal article" date="2019" name="Nat. Ecol. Evol.">
        <title>Megaphylogeny resolves global patterns of mushroom evolution.</title>
        <authorList>
            <person name="Varga T."/>
            <person name="Krizsan K."/>
            <person name="Foldi C."/>
            <person name="Dima B."/>
            <person name="Sanchez-Garcia M."/>
            <person name="Sanchez-Ramirez S."/>
            <person name="Szollosi G.J."/>
            <person name="Szarkandi J.G."/>
            <person name="Papp V."/>
            <person name="Albert L."/>
            <person name="Andreopoulos W."/>
            <person name="Angelini C."/>
            <person name="Antonin V."/>
            <person name="Barry K.W."/>
            <person name="Bougher N.L."/>
            <person name="Buchanan P."/>
            <person name="Buyck B."/>
            <person name="Bense V."/>
            <person name="Catcheside P."/>
            <person name="Chovatia M."/>
            <person name="Cooper J."/>
            <person name="Damon W."/>
            <person name="Desjardin D."/>
            <person name="Finy P."/>
            <person name="Geml J."/>
            <person name="Haridas S."/>
            <person name="Hughes K."/>
            <person name="Justo A."/>
            <person name="Karasinski D."/>
            <person name="Kautmanova I."/>
            <person name="Kiss B."/>
            <person name="Kocsube S."/>
            <person name="Kotiranta H."/>
            <person name="LaButti K.M."/>
            <person name="Lechner B.E."/>
            <person name="Liimatainen K."/>
            <person name="Lipzen A."/>
            <person name="Lukacs Z."/>
            <person name="Mihaltcheva S."/>
            <person name="Morgado L.N."/>
            <person name="Niskanen T."/>
            <person name="Noordeloos M.E."/>
            <person name="Ohm R.A."/>
            <person name="Ortiz-Santana B."/>
            <person name="Ovrebo C."/>
            <person name="Racz N."/>
            <person name="Riley R."/>
            <person name="Savchenko A."/>
            <person name="Shiryaev A."/>
            <person name="Soop K."/>
            <person name="Spirin V."/>
            <person name="Szebenyi C."/>
            <person name="Tomsovsky M."/>
            <person name="Tulloss R.E."/>
            <person name="Uehling J."/>
            <person name="Grigoriev I.V."/>
            <person name="Vagvolgyi C."/>
            <person name="Papp T."/>
            <person name="Martin F.M."/>
            <person name="Miettinen O."/>
            <person name="Hibbett D.S."/>
            <person name="Nagy L.G."/>
        </authorList>
    </citation>
    <scope>NUCLEOTIDE SEQUENCE [LARGE SCALE GENOMIC DNA]</scope>
    <source>
        <strain evidence="2 3">OMC1185</strain>
    </source>
</reference>
<gene>
    <name evidence="2" type="ORF">OE88DRAFT_1736896</name>
</gene>
<evidence type="ECO:0000256" key="1">
    <source>
        <dbReference type="SAM" id="MobiDB-lite"/>
    </source>
</evidence>
<proteinExistence type="predicted"/>
<evidence type="ECO:0000313" key="2">
    <source>
        <dbReference type="EMBL" id="TFK49255.1"/>
    </source>
</evidence>
<accession>A0A5C3MWM0</accession>
<sequence length="393" mass="42763">MDHFSWSDSIQAVLAPCLPCFRHRADSDEGNRARPGLEGLLADVDTDNDAETMSLHSTLGDRNKRRKKKKKRSGNKSVSLFGYDLFGRPPIQLPESDDEDSVPGRRGKRTRPGQFTASSSSTLDSDAAPLDQAAIDRISAMQVQAEEEERRQKEERRARRRERKDMKKLAAALAREEASGAGEFEGFPGSGGAEHGNIPSPFRLGSSQGDSSQGFQEPVLDVPVDENLDEDEAVDFGGEFYAKPVTSNNSDRGSDSRSRTSGTLSSSGDPSRMYNHHYTSQLAPVPPGTQYHPEEFMQQGLDPLPKKKKKKSSGKSKSSRDSASSTSQSQSIPSPITAFPETHPVIAEESSAAHLSRLDIPHDASGGFPSAGLGGFRRKNSDMGVFLARRGDE</sequence>
<feature type="compositionally biased region" description="Low complexity" evidence="1">
    <location>
        <begin position="321"/>
        <end position="334"/>
    </location>
</feature>
<feature type="compositionally biased region" description="Basic and acidic residues" evidence="1">
    <location>
        <begin position="148"/>
        <end position="178"/>
    </location>
</feature>
<evidence type="ECO:0000313" key="3">
    <source>
        <dbReference type="Proteomes" id="UP000305948"/>
    </source>
</evidence>
<feature type="region of interest" description="Disordered" evidence="1">
    <location>
        <begin position="54"/>
        <end position="381"/>
    </location>
</feature>
<organism evidence="2 3">
    <name type="scientific">Heliocybe sulcata</name>
    <dbReference type="NCBI Taxonomy" id="5364"/>
    <lineage>
        <taxon>Eukaryota</taxon>
        <taxon>Fungi</taxon>
        <taxon>Dikarya</taxon>
        <taxon>Basidiomycota</taxon>
        <taxon>Agaricomycotina</taxon>
        <taxon>Agaricomycetes</taxon>
        <taxon>Gloeophyllales</taxon>
        <taxon>Gloeophyllaceae</taxon>
        <taxon>Heliocybe</taxon>
    </lineage>
</organism>
<name>A0A5C3MWM0_9AGAM</name>
<dbReference type="EMBL" id="ML213516">
    <property type="protein sequence ID" value="TFK49255.1"/>
    <property type="molecule type" value="Genomic_DNA"/>
</dbReference>
<dbReference type="AlphaFoldDB" id="A0A5C3MWM0"/>
<feature type="compositionally biased region" description="Basic residues" evidence="1">
    <location>
        <begin position="63"/>
        <end position="74"/>
    </location>
</feature>
<dbReference type="Proteomes" id="UP000305948">
    <property type="component" value="Unassembled WGS sequence"/>
</dbReference>
<feature type="compositionally biased region" description="Low complexity" evidence="1">
    <location>
        <begin position="116"/>
        <end position="131"/>
    </location>
</feature>
<feature type="compositionally biased region" description="Low complexity" evidence="1">
    <location>
        <begin position="259"/>
        <end position="269"/>
    </location>
</feature>